<dbReference type="PANTHER" id="PTHR47871:SF2">
    <property type="entry name" value="OS03G0221300 PROTEIN"/>
    <property type="match status" value="1"/>
</dbReference>
<gene>
    <name evidence="1" type="ORF">E6C27_scaffold154G00170</name>
</gene>
<sequence>MLLKKWNTFAGHLMDYEGARLNIENLTSENLMPPEFLDWVRVESISSLSGTLADGVDNIGSAGVAVTKVKNEMFDDFDEDLDHVLLIERLRMLLSRRALGLTNRHVEGGFGVPSGELLQCFLKKRDKSMFASEELMEIENVLHSRTGSHAPRPCSPSEVCSPSLTLTGSYCSGNHCVNKSTESGDDMELKEDKICSTEKVATELDSRPLTDHVPKENLLSSTTVKDEPYDHVDDSNIYGKDMNNVFSNTVSIKSEATFPDEHYENKVDNMRLQDRMKFFSSRKDFGFTPLDYEHPKPSDPGCSILVSEPASLTNIKRRCKRKKTVTNSVETALEEDAPGLLQILVDKGVLVDEIKLYGETESDEDLDESFGEDIFGELEDVISRGLAEMMEVAQLVENREIFRSEANLNGFSGGKYPSQTAMNNKTGANYAASENKGNTIFPVRTITLRSSNSNKNRREGTSKRLPDAEFQAWKEKGLCFRWKEKYLADHKCKMKEQRELRMFVVVNDTEEYEIIEEEEIERKEINRLEVKEDNTTYVELSINSVVGLNDLGTIKVRGKLQGEDVVILIDCGATHNFVSEKLVKKLHIPTKETAHYGVILGSGAAVQGKGVCEDLQVQLKNWTVKEDFLPLELGGVDVILGMQWLYALGVTTVDWKNLSLTFSFDGKQVSIKGDPSLTKARVSLKNMIKCWEEKDERFLIECRAIEVEGLCRNGCYMINMEAEKDSPIIAVLKQFEDVFEWPERLRPRRDIEHQIHLKKGTTPINVRPYHYGYHEKEEMEEL</sequence>
<dbReference type="AlphaFoldDB" id="A0A5A7V5P6"/>
<dbReference type="PANTHER" id="PTHR47871">
    <property type="entry name" value="NAC DOMAIN-CONTAINING PROTEIN 8"/>
    <property type="match status" value="1"/>
</dbReference>
<protein>
    <submittedName>
        <fullName evidence="1">Ty3-gypsy retrotransposon protein</fullName>
    </submittedName>
</protein>
<dbReference type="SUPFAM" id="SSF50630">
    <property type="entry name" value="Acid proteases"/>
    <property type="match status" value="1"/>
</dbReference>
<dbReference type="Proteomes" id="UP000321393">
    <property type="component" value="Unassembled WGS sequence"/>
</dbReference>
<dbReference type="OrthoDB" id="2021147at2759"/>
<dbReference type="EMBL" id="SSTE01004583">
    <property type="protein sequence ID" value="KAA0062277.1"/>
    <property type="molecule type" value="Genomic_DNA"/>
</dbReference>
<evidence type="ECO:0000313" key="2">
    <source>
        <dbReference type="Proteomes" id="UP000321393"/>
    </source>
</evidence>
<dbReference type="CDD" id="cd00303">
    <property type="entry name" value="retropepsin_like"/>
    <property type="match status" value="1"/>
</dbReference>
<evidence type="ECO:0000313" key="1">
    <source>
        <dbReference type="EMBL" id="KAA0062277.1"/>
    </source>
</evidence>
<organism evidence="1 2">
    <name type="scientific">Cucumis melo var. makuwa</name>
    <name type="common">Oriental melon</name>
    <dbReference type="NCBI Taxonomy" id="1194695"/>
    <lineage>
        <taxon>Eukaryota</taxon>
        <taxon>Viridiplantae</taxon>
        <taxon>Streptophyta</taxon>
        <taxon>Embryophyta</taxon>
        <taxon>Tracheophyta</taxon>
        <taxon>Spermatophyta</taxon>
        <taxon>Magnoliopsida</taxon>
        <taxon>eudicotyledons</taxon>
        <taxon>Gunneridae</taxon>
        <taxon>Pentapetalae</taxon>
        <taxon>rosids</taxon>
        <taxon>fabids</taxon>
        <taxon>Cucurbitales</taxon>
        <taxon>Cucurbitaceae</taxon>
        <taxon>Benincaseae</taxon>
        <taxon>Cucumis</taxon>
    </lineage>
</organism>
<name>A0A5A7V5P6_CUCMM</name>
<proteinExistence type="predicted"/>
<reference evidence="1 2" key="1">
    <citation type="submission" date="2019-08" db="EMBL/GenBank/DDBJ databases">
        <title>Draft genome sequences of two oriental melons (Cucumis melo L. var makuwa).</title>
        <authorList>
            <person name="Kwon S.-Y."/>
        </authorList>
    </citation>
    <scope>NUCLEOTIDE SEQUENCE [LARGE SCALE GENOMIC DNA]</scope>
    <source>
        <strain evidence="2">cv. SW 3</strain>
        <tissue evidence="1">Leaf</tissue>
    </source>
</reference>
<accession>A0A5A7V5P6</accession>
<dbReference type="Pfam" id="PF08284">
    <property type="entry name" value="RVP_2"/>
    <property type="match status" value="1"/>
</dbReference>
<comment type="caution">
    <text evidence="1">The sequence shown here is derived from an EMBL/GenBank/DDBJ whole genome shotgun (WGS) entry which is preliminary data.</text>
</comment>
<dbReference type="InterPro" id="IPR021109">
    <property type="entry name" value="Peptidase_aspartic_dom_sf"/>
</dbReference>
<dbReference type="Gene3D" id="2.40.70.10">
    <property type="entry name" value="Acid Proteases"/>
    <property type="match status" value="1"/>
</dbReference>